<evidence type="ECO:0000256" key="4">
    <source>
        <dbReference type="ARBA" id="ARBA00023159"/>
    </source>
</evidence>
<dbReference type="PANTHER" id="PTHR37299:SF3">
    <property type="entry name" value="STAGE 0 SPORULATION PROTEIN A HOMOLOG"/>
    <property type="match status" value="1"/>
</dbReference>
<dbReference type="Pfam" id="PF04397">
    <property type="entry name" value="LytTR"/>
    <property type="match status" value="1"/>
</dbReference>
<accession>W6RWI6</accession>
<proteinExistence type="predicted"/>
<feature type="domain" description="HTH LytTR-type" evidence="9">
    <location>
        <begin position="143"/>
        <end position="245"/>
    </location>
</feature>
<evidence type="ECO:0000313" key="11">
    <source>
        <dbReference type="Proteomes" id="UP000019426"/>
    </source>
</evidence>
<evidence type="ECO:0000256" key="6">
    <source>
        <dbReference type="ARBA" id="ARBA00037164"/>
    </source>
</evidence>
<dbReference type="RefSeq" id="WP_044038669.1">
    <property type="nucleotide sequence ID" value="NZ_HG917868.1"/>
</dbReference>
<reference evidence="10 11" key="1">
    <citation type="submission" date="2013-11" db="EMBL/GenBank/DDBJ databases">
        <title>Complete genome sequence of Clostridum sp. M2/40.</title>
        <authorList>
            <person name="Wibberg D."/>
            <person name="Puehler A."/>
            <person name="Schlueter A."/>
        </authorList>
    </citation>
    <scope>NUCLEOTIDE SEQUENCE [LARGE SCALE GENOMIC DNA]</scope>
    <source>
        <strain evidence="11">M2/40</strain>
    </source>
</reference>
<dbReference type="STRING" id="1216932.CM240_1888"/>
<dbReference type="SUPFAM" id="SSF52172">
    <property type="entry name" value="CheY-like"/>
    <property type="match status" value="1"/>
</dbReference>
<dbReference type="AlphaFoldDB" id="W6RWI6"/>
<dbReference type="InterPro" id="IPR001789">
    <property type="entry name" value="Sig_transdc_resp-reg_receiver"/>
</dbReference>
<dbReference type="InterPro" id="IPR046947">
    <property type="entry name" value="LytR-like"/>
</dbReference>
<dbReference type="SMART" id="SM00850">
    <property type="entry name" value="LytTR"/>
    <property type="match status" value="1"/>
</dbReference>
<evidence type="ECO:0000259" key="8">
    <source>
        <dbReference type="PROSITE" id="PS50110"/>
    </source>
</evidence>
<evidence type="ECO:0000256" key="7">
    <source>
        <dbReference type="PROSITE-ProRule" id="PRU00169"/>
    </source>
</evidence>
<dbReference type="eggNOG" id="COG3279">
    <property type="taxonomic scope" value="Bacteria"/>
</dbReference>
<dbReference type="PROSITE" id="PS50110">
    <property type="entry name" value="RESPONSE_REGULATORY"/>
    <property type="match status" value="1"/>
</dbReference>
<evidence type="ECO:0000256" key="5">
    <source>
        <dbReference type="ARBA" id="ARBA00024867"/>
    </source>
</evidence>
<keyword evidence="11" id="KW-1185">Reference proteome</keyword>
<gene>
    <name evidence="10" type="primary">agrA</name>
    <name evidence="10" type="ORF">CM240_1888</name>
</gene>
<organism evidence="10 11">
    <name type="scientific">Clostridium bornimense</name>
    <dbReference type="NCBI Taxonomy" id="1216932"/>
    <lineage>
        <taxon>Bacteria</taxon>
        <taxon>Bacillati</taxon>
        <taxon>Bacillota</taxon>
        <taxon>Clostridia</taxon>
        <taxon>Eubacteriales</taxon>
        <taxon>Clostridiaceae</taxon>
        <taxon>Clostridium</taxon>
    </lineage>
</organism>
<keyword evidence="4" id="KW-0010">Activator</keyword>
<evidence type="ECO:0000256" key="3">
    <source>
        <dbReference type="ARBA" id="ARBA00023012"/>
    </source>
</evidence>
<dbReference type="OrthoDB" id="9809318at2"/>
<dbReference type="PANTHER" id="PTHR37299">
    <property type="entry name" value="TRANSCRIPTIONAL REGULATOR-RELATED"/>
    <property type="match status" value="1"/>
</dbReference>
<evidence type="ECO:0000256" key="2">
    <source>
        <dbReference type="ARBA" id="ARBA00022490"/>
    </source>
</evidence>
<dbReference type="InterPro" id="IPR007492">
    <property type="entry name" value="LytTR_DNA-bd_dom"/>
</dbReference>
<feature type="domain" description="Response regulatory" evidence="8">
    <location>
        <begin position="3"/>
        <end position="126"/>
    </location>
</feature>
<name>W6RWI6_9CLOT</name>
<protein>
    <recommendedName>
        <fullName evidence="1">Stage 0 sporulation protein A homolog</fullName>
    </recommendedName>
</protein>
<evidence type="ECO:0000313" key="10">
    <source>
        <dbReference type="EMBL" id="CDM69046.1"/>
    </source>
</evidence>
<dbReference type="EMBL" id="HG917868">
    <property type="protein sequence ID" value="CDM69046.1"/>
    <property type="molecule type" value="Genomic_DNA"/>
</dbReference>
<evidence type="ECO:0000256" key="1">
    <source>
        <dbReference type="ARBA" id="ARBA00018672"/>
    </source>
</evidence>
<keyword evidence="2" id="KW-0963">Cytoplasm</keyword>
<dbReference type="Gene3D" id="3.40.50.2300">
    <property type="match status" value="1"/>
</dbReference>
<dbReference type="Pfam" id="PF00072">
    <property type="entry name" value="Response_reg"/>
    <property type="match status" value="1"/>
</dbReference>
<dbReference type="PROSITE" id="PS50930">
    <property type="entry name" value="HTH_LYTTR"/>
    <property type="match status" value="1"/>
</dbReference>
<dbReference type="HOGENOM" id="CLU_000445_14_6_9"/>
<dbReference type="KEGG" id="clt:CM240_1888"/>
<sequence>MLKIFLCEDNSNQRNTISKLINNLIEKENFDMDLTLSTPCPQDIIDYLKNNKTTGLYFLDVDLNSTINGIELAQIIRKYDPVGFIVFITTHEEMSYLTFTYKVEAMDYIVKNNYPFIENRILQCLELANERYTFRSDTPKSNFILKSGDKIINVEPSKITFFETSNTIHKIILHTLDSQIEFYAQLKDITKLVDQRFYRCHKSFLVNTENIENIDTTSRIITMINGEQCPISVKYLKQFKKTAIQK</sequence>
<feature type="modified residue" description="4-aspartylphosphate" evidence="7">
    <location>
        <position position="60"/>
    </location>
</feature>
<dbReference type="GO" id="GO:0003677">
    <property type="term" value="F:DNA binding"/>
    <property type="evidence" value="ECO:0007669"/>
    <property type="project" value="InterPro"/>
</dbReference>
<dbReference type="GO" id="GO:0000156">
    <property type="term" value="F:phosphorelay response regulator activity"/>
    <property type="evidence" value="ECO:0007669"/>
    <property type="project" value="InterPro"/>
</dbReference>
<dbReference type="Proteomes" id="UP000019426">
    <property type="component" value="Chromosome M2/40_rep1"/>
</dbReference>
<dbReference type="SMART" id="SM00448">
    <property type="entry name" value="REC"/>
    <property type="match status" value="1"/>
</dbReference>
<dbReference type="CDD" id="cd17533">
    <property type="entry name" value="REC_LytTR_AgrA-like"/>
    <property type="match status" value="1"/>
</dbReference>
<keyword evidence="7" id="KW-0597">Phosphoprotein</keyword>
<comment type="function">
    <text evidence="5">May play the central regulatory role in sporulation. It may be an element of the effector pathway responsible for the activation of sporulation genes in response to nutritional stress. Spo0A may act in concert with spo0H (a sigma factor) to control the expression of some genes that are critical to the sporulation process.</text>
</comment>
<comment type="function">
    <text evidence="6">Required for high-level post-exponential phase expression of a series of secreted proteins.</text>
</comment>
<evidence type="ECO:0000259" key="9">
    <source>
        <dbReference type="PROSITE" id="PS50930"/>
    </source>
</evidence>
<dbReference type="PATRIC" id="fig|1216932.3.peg.1887"/>
<dbReference type="Gene3D" id="2.40.50.40">
    <property type="match status" value="1"/>
</dbReference>
<dbReference type="InterPro" id="IPR011006">
    <property type="entry name" value="CheY-like_superfamily"/>
</dbReference>
<keyword evidence="3" id="KW-0902">Two-component regulatory system</keyword>